<protein>
    <submittedName>
        <fullName evidence="1">Uncharacterized protein</fullName>
    </submittedName>
</protein>
<keyword evidence="2" id="KW-1185">Reference proteome</keyword>
<accession>A0ACC2E217</accession>
<dbReference type="Proteomes" id="UP001162992">
    <property type="component" value="Chromosome 4"/>
</dbReference>
<evidence type="ECO:0000313" key="2">
    <source>
        <dbReference type="Proteomes" id="UP001162992"/>
    </source>
</evidence>
<dbReference type="EMBL" id="CM055095">
    <property type="protein sequence ID" value="KAJ7560452.1"/>
    <property type="molecule type" value="Genomic_DNA"/>
</dbReference>
<reference evidence="2" key="1">
    <citation type="journal article" date="2024" name="Proc. Natl. Acad. Sci. U.S.A.">
        <title>Extraordinary preservation of gene collinearity over three hundred million years revealed in homosporous lycophytes.</title>
        <authorList>
            <person name="Li C."/>
            <person name="Wickell D."/>
            <person name="Kuo L.Y."/>
            <person name="Chen X."/>
            <person name="Nie B."/>
            <person name="Liao X."/>
            <person name="Peng D."/>
            <person name="Ji J."/>
            <person name="Jenkins J."/>
            <person name="Williams M."/>
            <person name="Shu S."/>
            <person name="Plott C."/>
            <person name="Barry K."/>
            <person name="Rajasekar S."/>
            <person name="Grimwood J."/>
            <person name="Han X."/>
            <person name="Sun S."/>
            <person name="Hou Z."/>
            <person name="He W."/>
            <person name="Dai G."/>
            <person name="Sun C."/>
            <person name="Schmutz J."/>
            <person name="Leebens-Mack J.H."/>
            <person name="Li F.W."/>
            <person name="Wang L."/>
        </authorList>
    </citation>
    <scope>NUCLEOTIDE SEQUENCE [LARGE SCALE GENOMIC DNA]</scope>
    <source>
        <strain evidence="2">cv. PW_Plant_1</strain>
    </source>
</reference>
<evidence type="ECO:0000313" key="1">
    <source>
        <dbReference type="EMBL" id="KAJ7560452.1"/>
    </source>
</evidence>
<sequence length="1174" mass="131208">MMESLEELLEVAKRRSIGFFIAVIGLAYLMSLTSNSMWVNVPVAILMISLLRFLSFELEVRRRIPTPQVSSHLHKRHISTSDPLLYSSGLPLRWRKKIDAPAVEAAVDEFTRRLVHELIVDLWYSSITSDQEAPNELIVIINELLGEVSQRAKRVNLISLLTRDIVDLVRSHLELYRKVQVQIGVNVLDTCSFEERDEKLKKVLASSRKLHPAVVSPEAETQVLQRLMGGLLAVVLRPQDAQCKLLRCFARELLACAVLRPIMSFASPGFINELIEQSAIKAKESSKKKKRQRSSDFSSLQGPPERHISSKDETLSGLEMTEVPLPALESTLSSDGLESMEAVHGMKSKAYSGYSQAIKTMTGAGDSLTGVEPKEKAPGDSNSAKVKVGSIGGHEIVAVHSNESFVEGITGLRKHLSDDHSNIVQGVFEGDWAHVLEVVSQRKTQALAPEHLDNLWAKGRNYKKREIMKSLAKPAELENMLIARCKGSSLKPPPKHTYNDRAKEGLLKESSIGASLIDVRTRPTEIEHWSSSERLDKLDAESTKSKLLRISNESSVKLQEVSRKGNVAENSALIDSLRMESLETQVSDSNSTVRPHTIWHPLESYEASQSCETSGSESRTSVQLRRTKSSDSGLDGWHEQVKKSEGSSSQHLEALSPSQRQVIGAANNSVMSGTSMEFNNHDVSSMIALPSAQKLQCRVIGAHFEKSSSKSFVAYSISVTNSDGRSWIVQRRYRNFEQLHRRLKDMPNYSLALPPKRFLSSNLENAFVRERCILLNKYLKDLLAVPSIAQLHEVWDFLSSSSQNYAFGHSTSIIKILAVNVDDAVDDMFRQIKGVSEDLQGAIKTATTGLKKRVSRTKNLESAMPVVEEALIRPQVVSSALVSNDNNVSCKDYVDHESDEEEDKFMGRPPESTFLQVLPSSGWHSDSEIQGERLESSTTRFTNSEALDLYKNCCHSERRMDASISEDYSPVDSIAGSDMIEDDLAIPHEWNPPKLSVPLMNLVDTIFQLEGRGWIRRQVFWIAKQILQLGMGDAIDDWILAKIQWLRREDVVVSGVKLVQEALWPDGIFIIKHPKYQILSSSSGHKGGTMASSFEQQLEAARRAMVVREIILDHAPTPLVSLIGRKQYHRCAKDIYFFSQSAVCVKQLGYSLLEMLLIAAFPELHELIVDMRSS</sequence>
<gene>
    <name evidence="1" type="ORF">O6H91_04G130700</name>
</gene>
<proteinExistence type="predicted"/>
<comment type="caution">
    <text evidence="1">The sequence shown here is derived from an EMBL/GenBank/DDBJ whole genome shotgun (WGS) entry which is preliminary data.</text>
</comment>
<name>A0ACC2E217_DIPCM</name>
<organism evidence="1 2">
    <name type="scientific">Diphasiastrum complanatum</name>
    <name type="common">Issler's clubmoss</name>
    <name type="synonym">Lycopodium complanatum</name>
    <dbReference type="NCBI Taxonomy" id="34168"/>
    <lineage>
        <taxon>Eukaryota</taxon>
        <taxon>Viridiplantae</taxon>
        <taxon>Streptophyta</taxon>
        <taxon>Embryophyta</taxon>
        <taxon>Tracheophyta</taxon>
        <taxon>Lycopodiopsida</taxon>
        <taxon>Lycopodiales</taxon>
        <taxon>Lycopodiaceae</taxon>
        <taxon>Lycopodioideae</taxon>
        <taxon>Diphasiastrum</taxon>
    </lineage>
</organism>